<dbReference type="EMBL" id="BARS01047576">
    <property type="protein sequence ID" value="GAG28553.1"/>
    <property type="molecule type" value="Genomic_DNA"/>
</dbReference>
<comment type="caution">
    <text evidence="1">The sequence shown here is derived from an EMBL/GenBank/DDBJ whole genome shotgun (WGS) entry which is preliminary data.</text>
</comment>
<proteinExistence type="predicted"/>
<gene>
    <name evidence="1" type="ORF">S01H1_71446</name>
</gene>
<sequence>MTPEEAQAFVEAELAEIEKDSERLAEMDMAIADLPEPATQYLYIRKLCAAVRTLRAENERLREERDRAWRMFDESHEAEYG</sequence>
<protein>
    <submittedName>
        <fullName evidence="1">Uncharacterized protein</fullName>
    </submittedName>
</protein>
<accession>X0WVV4</accession>
<organism evidence="1">
    <name type="scientific">marine sediment metagenome</name>
    <dbReference type="NCBI Taxonomy" id="412755"/>
    <lineage>
        <taxon>unclassified sequences</taxon>
        <taxon>metagenomes</taxon>
        <taxon>ecological metagenomes</taxon>
    </lineage>
</organism>
<evidence type="ECO:0000313" key="1">
    <source>
        <dbReference type="EMBL" id="GAG28553.1"/>
    </source>
</evidence>
<dbReference type="AlphaFoldDB" id="X0WVV4"/>
<name>X0WVV4_9ZZZZ</name>
<reference evidence="1" key="1">
    <citation type="journal article" date="2014" name="Front. Microbiol.">
        <title>High frequency of phylogenetically diverse reductive dehalogenase-homologous genes in deep subseafloor sedimentary metagenomes.</title>
        <authorList>
            <person name="Kawai M."/>
            <person name="Futagami T."/>
            <person name="Toyoda A."/>
            <person name="Takaki Y."/>
            <person name="Nishi S."/>
            <person name="Hori S."/>
            <person name="Arai W."/>
            <person name="Tsubouchi T."/>
            <person name="Morono Y."/>
            <person name="Uchiyama I."/>
            <person name="Ito T."/>
            <person name="Fujiyama A."/>
            <person name="Inagaki F."/>
            <person name="Takami H."/>
        </authorList>
    </citation>
    <scope>NUCLEOTIDE SEQUENCE</scope>
    <source>
        <strain evidence="1">Expedition CK06-06</strain>
    </source>
</reference>